<evidence type="ECO:0000259" key="5">
    <source>
        <dbReference type="Pfam" id="PF00535"/>
    </source>
</evidence>
<dbReference type="SUPFAM" id="SSF53448">
    <property type="entry name" value="Nucleotide-diphospho-sugar transferases"/>
    <property type="match status" value="1"/>
</dbReference>
<keyword evidence="2" id="KW-0328">Glycosyltransferase</keyword>
<name>A0A7X5RK66_9ALTE</name>
<evidence type="ECO:0000313" key="7">
    <source>
        <dbReference type="EMBL" id="NDV90587.1"/>
    </source>
</evidence>
<feature type="domain" description="Glycosyltransferase 2-like" evidence="5">
    <location>
        <begin position="6"/>
        <end position="115"/>
    </location>
</feature>
<evidence type="ECO:0000259" key="6">
    <source>
        <dbReference type="Pfam" id="PF02709"/>
    </source>
</evidence>
<dbReference type="RefSeq" id="WP_163084177.1">
    <property type="nucleotide sequence ID" value="NZ_JAAAWN010000005.1"/>
</dbReference>
<feature type="compositionally biased region" description="Polar residues" evidence="4">
    <location>
        <begin position="139"/>
        <end position="160"/>
    </location>
</feature>
<dbReference type="Proteomes" id="UP000470213">
    <property type="component" value="Unassembled WGS sequence"/>
</dbReference>
<accession>A0A7X5RK66</accession>
<protein>
    <submittedName>
        <fullName evidence="7">Glycosyl transferase family 2</fullName>
    </submittedName>
</protein>
<proteinExistence type="inferred from homology"/>
<dbReference type="EMBL" id="JAAAWN010000005">
    <property type="protein sequence ID" value="NDV90587.1"/>
    <property type="molecule type" value="Genomic_DNA"/>
</dbReference>
<evidence type="ECO:0000313" key="8">
    <source>
        <dbReference type="Proteomes" id="UP000470213"/>
    </source>
</evidence>
<dbReference type="CDD" id="cd00761">
    <property type="entry name" value="Glyco_tranf_GTA_type"/>
    <property type="match status" value="1"/>
</dbReference>
<evidence type="ECO:0000256" key="2">
    <source>
        <dbReference type="ARBA" id="ARBA00022676"/>
    </source>
</evidence>
<dbReference type="Pfam" id="PF02709">
    <property type="entry name" value="Glyco_transf_7C"/>
    <property type="match status" value="1"/>
</dbReference>
<dbReference type="InterPro" id="IPR029044">
    <property type="entry name" value="Nucleotide-diphossugar_trans"/>
</dbReference>
<feature type="region of interest" description="Disordered" evidence="4">
    <location>
        <begin position="289"/>
        <end position="327"/>
    </location>
</feature>
<evidence type="ECO:0000256" key="3">
    <source>
        <dbReference type="ARBA" id="ARBA00022679"/>
    </source>
</evidence>
<keyword evidence="3 7" id="KW-0808">Transferase</keyword>
<sequence>MQLPVSVVTIVKNRTEKLCHLIQQLEQCAPLPAELVIVWMSPPSDLSLVKSDKFDIVHKFVNIDDLPIARARNKGLTEAKYDALVYMNVDAICAPNFIAAGFNALTNAEVVHTQVKTIANEHWDLSHDAVAALEKHQPATDSSAASNSTIHSNLETPNSQDNDHGKYSNDTICSTVFFISKTNFEKTGGFDEGYSGFGLNDEDFFTNCRTLGFSIHSLPINTYVPSRPNDKCPLNHLIDFVKNTQRFHAKWGHYPRPDILDAYASAGYVNKNYREEGLHVLCVPDDEEPRTAAKESKPVAALSATQLPNTGNLNSGRQRATLLGLSR</sequence>
<gene>
    <name evidence="7" type="ORF">GTH32_05175</name>
</gene>
<dbReference type="AlphaFoldDB" id="A0A7X5RK66"/>
<evidence type="ECO:0000256" key="4">
    <source>
        <dbReference type="SAM" id="MobiDB-lite"/>
    </source>
</evidence>
<dbReference type="Pfam" id="PF00535">
    <property type="entry name" value="Glycos_transf_2"/>
    <property type="match status" value="1"/>
</dbReference>
<organism evidence="7 8">
    <name type="scientific">Alteromonas profundi</name>
    <dbReference type="NCBI Taxonomy" id="2696062"/>
    <lineage>
        <taxon>Bacteria</taxon>
        <taxon>Pseudomonadati</taxon>
        <taxon>Pseudomonadota</taxon>
        <taxon>Gammaproteobacteria</taxon>
        <taxon>Alteromonadales</taxon>
        <taxon>Alteromonadaceae</taxon>
        <taxon>Alteromonas/Salinimonas group</taxon>
        <taxon>Alteromonas</taxon>
    </lineage>
</organism>
<dbReference type="InterPro" id="IPR027791">
    <property type="entry name" value="Galactosyl_T_C"/>
</dbReference>
<dbReference type="PANTHER" id="PTHR43179">
    <property type="entry name" value="RHAMNOSYLTRANSFERASE WBBL"/>
    <property type="match status" value="1"/>
</dbReference>
<dbReference type="InterPro" id="IPR001173">
    <property type="entry name" value="Glyco_trans_2-like"/>
</dbReference>
<dbReference type="Gene3D" id="3.90.550.10">
    <property type="entry name" value="Spore Coat Polysaccharide Biosynthesis Protein SpsA, Chain A"/>
    <property type="match status" value="1"/>
</dbReference>
<comment type="caution">
    <text evidence="7">The sequence shown here is derived from an EMBL/GenBank/DDBJ whole genome shotgun (WGS) entry which is preliminary data.</text>
</comment>
<dbReference type="GO" id="GO:0016757">
    <property type="term" value="F:glycosyltransferase activity"/>
    <property type="evidence" value="ECO:0007669"/>
    <property type="project" value="UniProtKB-KW"/>
</dbReference>
<keyword evidence="8" id="KW-1185">Reference proteome</keyword>
<feature type="domain" description="Galactosyltransferase C-terminal" evidence="6">
    <location>
        <begin position="164"/>
        <end position="220"/>
    </location>
</feature>
<comment type="similarity">
    <text evidence="1">Belongs to the glycosyltransferase 2 family.</text>
</comment>
<feature type="region of interest" description="Disordered" evidence="4">
    <location>
        <begin position="136"/>
        <end position="165"/>
    </location>
</feature>
<feature type="compositionally biased region" description="Polar residues" evidence="4">
    <location>
        <begin position="303"/>
        <end position="318"/>
    </location>
</feature>
<dbReference type="PANTHER" id="PTHR43179:SF12">
    <property type="entry name" value="GALACTOFURANOSYLTRANSFERASE GLFT2"/>
    <property type="match status" value="1"/>
</dbReference>
<reference evidence="7 8" key="1">
    <citation type="submission" date="2020-01" db="EMBL/GenBank/DDBJ databases">
        <authorList>
            <person name="Chen J."/>
            <person name="Zhu S."/>
            <person name="Yang J."/>
        </authorList>
    </citation>
    <scope>NUCLEOTIDE SEQUENCE [LARGE SCALE GENOMIC DNA]</scope>
    <source>
        <strain evidence="7 8">345S023</strain>
    </source>
</reference>
<evidence type="ECO:0000256" key="1">
    <source>
        <dbReference type="ARBA" id="ARBA00006739"/>
    </source>
</evidence>